<evidence type="ECO:0000313" key="1">
    <source>
        <dbReference type="EMBL" id="RKL31161.1"/>
    </source>
</evidence>
<sequence length="35" mass="4230">MWRRLIYRRRLRRGPMDLIFGKPASDVADQSPRTN</sequence>
<accession>A0A420SPI9</accession>
<evidence type="ECO:0000313" key="2">
    <source>
        <dbReference type="Proteomes" id="UP000283569"/>
    </source>
</evidence>
<gene>
    <name evidence="1" type="ORF">BFJ72_g11178</name>
</gene>
<name>A0A420SPI9_GIBIN</name>
<protein>
    <submittedName>
        <fullName evidence="1">Uncharacterized protein</fullName>
    </submittedName>
</protein>
<dbReference type="Proteomes" id="UP000283569">
    <property type="component" value="Unassembled WGS sequence"/>
</dbReference>
<dbReference type="AlphaFoldDB" id="A0A420SPI9"/>
<comment type="caution">
    <text evidence="1">The sequence shown here is derived from an EMBL/GenBank/DDBJ whole genome shotgun (WGS) entry which is preliminary data.</text>
</comment>
<dbReference type="EMBL" id="MRDB01000049">
    <property type="protein sequence ID" value="RKL31161.1"/>
    <property type="molecule type" value="Genomic_DNA"/>
</dbReference>
<organism evidence="1 2">
    <name type="scientific">Gibberella intermedia</name>
    <name type="common">Bulb rot disease fungus</name>
    <name type="synonym">Fusarium proliferatum</name>
    <dbReference type="NCBI Taxonomy" id="948311"/>
    <lineage>
        <taxon>Eukaryota</taxon>
        <taxon>Fungi</taxon>
        <taxon>Dikarya</taxon>
        <taxon>Ascomycota</taxon>
        <taxon>Pezizomycotina</taxon>
        <taxon>Sordariomycetes</taxon>
        <taxon>Hypocreomycetidae</taxon>
        <taxon>Hypocreales</taxon>
        <taxon>Nectriaceae</taxon>
        <taxon>Fusarium</taxon>
        <taxon>Fusarium fujikuroi species complex</taxon>
    </lineage>
</organism>
<reference evidence="1 2" key="1">
    <citation type="journal article" date="2018" name="Sci. Rep.">
        <title>Characterisation of pathogen-specific regions and novel effector candidates in Fusarium oxysporum f. sp. cepae.</title>
        <authorList>
            <person name="Armitage A.D."/>
            <person name="Taylor A."/>
            <person name="Sobczyk M.K."/>
            <person name="Baxter L."/>
            <person name="Greenfield B.P."/>
            <person name="Bates H.J."/>
            <person name="Wilson F."/>
            <person name="Jackson A.C."/>
            <person name="Ott S."/>
            <person name="Harrison R.J."/>
            <person name="Clarkson J.P."/>
        </authorList>
    </citation>
    <scope>NUCLEOTIDE SEQUENCE [LARGE SCALE GENOMIC DNA]</scope>
    <source>
        <strain evidence="1 2">Fp_A8</strain>
    </source>
</reference>
<proteinExistence type="predicted"/>